<comment type="pathway">
    <text evidence="1">Glycan metabolism; pectin degradation; 2-dehydro-3-deoxy-D-gluconate from pectin: step 1/5.</text>
</comment>
<dbReference type="InterPro" id="IPR012334">
    <property type="entry name" value="Pectin_lyas_fold"/>
</dbReference>
<comment type="catalytic activity">
    <reaction evidence="5">
        <text>[(1-&gt;4)-alpha-D-galacturonosyl methyl ester](n) + n H2O = [(1-&gt;4)-alpha-D-galacturonosyl](n) + n methanol + n H(+)</text>
        <dbReference type="Rhea" id="RHEA:22380"/>
        <dbReference type="Rhea" id="RHEA-COMP:14570"/>
        <dbReference type="Rhea" id="RHEA-COMP:14573"/>
        <dbReference type="ChEBI" id="CHEBI:15377"/>
        <dbReference type="ChEBI" id="CHEBI:15378"/>
        <dbReference type="ChEBI" id="CHEBI:17790"/>
        <dbReference type="ChEBI" id="CHEBI:140522"/>
        <dbReference type="ChEBI" id="CHEBI:140523"/>
        <dbReference type="EC" id="3.1.1.11"/>
    </reaction>
</comment>
<reference evidence="7" key="1">
    <citation type="submission" date="2019-12" db="EMBL/GenBank/DDBJ databases">
        <authorList>
            <person name="Scholes J."/>
        </authorList>
    </citation>
    <scope>NUCLEOTIDE SEQUENCE</scope>
</reference>
<evidence type="ECO:0000313" key="7">
    <source>
        <dbReference type="EMBL" id="CAA0826780.1"/>
    </source>
</evidence>
<evidence type="ECO:0000256" key="2">
    <source>
        <dbReference type="ARBA" id="ARBA00022801"/>
    </source>
</evidence>
<keyword evidence="8" id="KW-1185">Reference proteome</keyword>
<name>A0A9N7N4F6_STRHE</name>
<evidence type="ECO:0000256" key="1">
    <source>
        <dbReference type="ARBA" id="ARBA00005184"/>
    </source>
</evidence>
<evidence type="ECO:0000256" key="5">
    <source>
        <dbReference type="ARBA" id="ARBA00047928"/>
    </source>
</evidence>
<dbReference type="InterPro" id="IPR011050">
    <property type="entry name" value="Pectin_lyase_fold/virulence"/>
</dbReference>
<evidence type="ECO:0000259" key="6">
    <source>
        <dbReference type="Pfam" id="PF01095"/>
    </source>
</evidence>
<dbReference type="Pfam" id="PF01095">
    <property type="entry name" value="Pectinesterase"/>
    <property type="match status" value="1"/>
</dbReference>
<dbReference type="EMBL" id="CACSLK010027624">
    <property type="protein sequence ID" value="CAA0826780.1"/>
    <property type="molecule type" value="Genomic_DNA"/>
</dbReference>
<dbReference type="OrthoDB" id="913299at2759"/>
<evidence type="ECO:0000313" key="8">
    <source>
        <dbReference type="Proteomes" id="UP001153555"/>
    </source>
</evidence>
<dbReference type="AlphaFoldDB" id="A0A9N7N4F6"/>
<dbReference type="PANTHER" id="PTHR31707">
    <property type="entry name" value="PECTINESTERASE"/>
    <property type="match status" value="1"/>
</dbReference>
<evidence type="ECO:0000256" key="3">
    <source>
        <dbReference type="ARBA" id="ARBA00023085"/>
    </source>
</evidence>
<organism evidence="7 8">
    <name type="scientific">Striga hermonthica</name>
    <name type="common">Purple witchweed</name>
    <name type="synonym">Buchnera hermonthica</name>
    <dbReference type="NCBI Taxonomy" id="68872"/>
    <lineage>
        <taxon>Eukaryota</taxon>
        <taxon>Viridiplantae</taxon>
        <taxon>Streptophyta</taxon>
        <taxon>Embryophyta</taxon>
        <taxon>Tracheophyta</taxon>
        <taxon>Spermatophyta</taxon>
        <taxon>Magnoliopsida</taxon>
        <taxon>eudicotyledons</taxon>
        <taxon>Gunneridae</taxon>
        <taxon>Pentapetalae</taxon>
        <taxon>asterids</taxon>
        <taxon>lamiids</taxon>
        <taxon>Lamiales</taxon>
        <taxon>Orobanchaceae</taxon>
        <taxon>Buchnereae</taxon>
        <taxon>Striga</taxon>
    </lineage>
</organism>
<keyword evidence="4" id="KW-0961">Cell wall biogenesis/degradation</keyword>
<sequence>MTIVNTNRYGFAVENLGDQSVFYRCNLEGYNTTLYMHGKSQFYRNCTFRGHSSLVFGFANSFFQKCEFFSMKAYPQEMVVFFSQSSPLNDFSQFIFHLCSFHVVKESPNSSATAFLGGYFGTLPSTVAVLLSSLDEYIDGYYFQEPATFFGASACYDLLQFRLRIFFWAATPSRRLPPIPSSPMT</sequence>
<keyword evidence="2" id="KW-0378">Hydrolase</keyword>
<protein>
    <recommendedName>
        <fullName evidence="6">Pectinesterase catalytic domain-containing protein</fullName>
    </recommendedName>
</protein>
<dbReference type="Proteomes" id="UP001153555">
    <property type="component" value="Unassembled WGS sequence"/>
</dbReference>
<accession>A0A9N7N4F6</accession>
<gene>
    <name evidence="7" type="ORF">SHERM_01975</name>
</gene>
<dbReference type="GO" id="GO:0030599">
    <property type="term" value="F:pectinesterase activity"/>
    <property type="evidence" value="ECO:0007669"/>
    <property type="project" value="UniProtKB-EC"/>
</dbReference>
<dbReference type="SUPFAM" id="SSF51126">
    <property type="entry name" value="Pectin lyase-like"/>
    <property type="match status" value="1"/>
</dbReference>
<dbReference type="GO" id="GO:0042545">
    <property type="term" value="P:cell wall modification"/>
    <property type="evidence" value="ECO:0007669"/>
    <property type="project" value="InterPro"/>
</dbReference>
<dbReference type="InterPro" id="IPR000070">
    <property type="entry name" value="Pectinesterase_cat"/>
</dbReference>
<comment type="caution">
    <text evidence="7">The sequence shown here is derived from an EMBL/GenBank/DDBJ whole genome shotgun (WGS) entry which is preliminary data.</text>
</comment>
<feature type="domain" description="Pectinesterase catalytic" evidence="6">
    <location>
        <begin position="11"/>
        <end position="142"/>
    </location>
</feature>
<proteinExistence type="predicted"/>
<evidence type="ECO:0000256" key="4">
    <source>
        <dbReference type="ARBA" id="ARBA00023316"/>
    </source>
</evidence>
<dbReference type="Gene3D" id="2.160.20.10">
    <property type="entry name" value="Single-stranded right-handed beta-helix, Pectin lyase-like"/>
    <property type="match status" value="1"/>
</dbReference>
<keyword evidence="3" id="KW-0063">Aspartyl esterase</keyword>